<accession>A0AAN9LI32</accession>
<proteinExistence type="predicted"/>
<keyword evidence="3" id="KW-1185">Reference proteome</keyword>
<evidence type="ECO:0000313" key="2">
    <source>
        <dbReference type="EMBL" id="KAK7336344.1"/>
    </source>
</evidence>
<name>A0AAN9LI32_CANGL</name>
<keyword evidence="1" id="KW-0812">Transmembrane</keyword>
<evidence type="ECO:0000256" key="1">
    <source>
        <dbReference type="SAM" id="Phobius"/>
    </source>
</evidence>
<keyword evidence="1" id="KW-0472">Membrane</keyword>
<dbReference type="Proteomes" id="UP001367508">
    <property type="component" value="Unassembled WGS sequence"/>
</dbReference>
<gene>
    <name evidence="2" type="ORF">VNO77_16882</name>
</gene>
<feature type="transmembrane region" description="Helical" evidence="1">
    <location>
        <begin position="66"/>
        <end position="89"/>
    </location>
</feature>
<dbReference type="AlphaFoldDB" id="A0AAN9LI32"/>
<protein>
    <submittedName>
        <fullName evidence="2">Uncharacterized protein</fullName>
    </submittedName>
</protein>
<sequence length="93" mass="10236">MELFKYSWEGFTRGVRVRLDEVVASYFCSMLGGHDTDLGAFLGMGIGGPSASCAYDAVVDVMLDTFLFSFASEALCAFCTVQFILLWTLPQLQ</sequence>
<keyword evidence="1" id="KW-1133">Transmembrane helix</keyword>
<reference evidence="2 3" key="1">
    <citation type="submission" date="2024-01" db="EMBL/GenBank/DDBJ databases">
        <title>The genomes of 5 underutilized Papilionoideae crops provide insights into root nodulation and disease resistanc.</title>
        <authorList>
            <person name="Jiang F."/>
        </authorList>
    </citation>
    <scope>NUCLEOTIDE SEQUENCE [LARGE SCALE GENOMIC DNA]</scope>
    <source>
        <strain evidence="2">LVBAO_FW01</strain>
        <tissue evidence="2">Leaves</tissue>
    </source>
</reference>
<dbReference type="EMBL" id="JAYMYQ010000004">
    <property type="protein sequence ID" value="KAK7336344.1"/>
    <property type="molecule type" value="Genomic_DNA"/>
</dbReference>
<evidence type="ECO:0000313" key="3">
    <source>
        <dbReference type="Proteomes" id="UP001367508"/>
    </source>
</evidence>
<comment type="caution">
    <text evidence="2">The sequence shown here is derived from an EMBL/GenBank/DDBJ whole genome shotgun (WGS) entry which is preliminary data.</text>
</comment>
<organism evidence="2 3">
    <name type="scientific">Canavalia gladiata</name>
    <name type="common">Sword bean</name>
    <name type="synonym">Dolichos gladiatus</name>
    <dbReference type="NCBI Taxonomy" id="3824"/>
    <lineage>
        <taxon>Eukaryota</taxon>
        <taxon>Viridiplantae</taxon>
        <taxon>Streptophyta</taxon>
        <taxon>Embryophyta</taxon>
        <taxon>Tracheophyta</taxon>
        <taxon>Spermatophyta</taxon>
        <taxon>Magnoliopsida</taxon>
        <taxon>eudicotyledons</taxon>
        <taxon>Gunneridae</taxon>
        <taxon>Pentapetalae</taxon>
        <taxon>rosids</taxon>
        <taxon>fabids</taxon>
        <taxon>Fabales</taxon>
        <taxon>Fabaceae</taxon>
        <taxon>Papilionoideae</taxon>
        <taxon>50 kb inversion clade</taxon>
        <taxon>NPAAA clade</taxon>
        <taxon>indigoferoid/millettioid clade</taxon>
        <taxon>Phaseoleae</taxon>
        <taxon>Canavalia</taxon>
    </lineage>
</organism>